<protein>
    <submittedName>
        <fullName evidence="3">Related to endo-1,3(4)-beta-glucanase</fullName>
    </submittedName>
</protein>
<feature type="domain" description="GH16" evidence="2">
    <location>
        <begin position="23"/>
        <end position="257"/>
    </location>
</feature>
<evidence type="ECO:0000256" key="1">
    <source>
        <dbReference type="SAM" id="SignalP"/>
    </source>
</evidence>
<reference evidence="3" key="1">
    <citation type="journal article" date="2014" name="Genome Biol. Evol.">
        <title>Gene Loss Rather Than Gene Gain Is Associated with a Host Jump from Monocots to Dicots in the Smut Fungus Melanopsichium pennsylvanicum.</title>
        <authorList>
            <person name="Sharma R."/>
            <person name="Mishra B."/>
            <person name="Runge F."/>
            <person name="Thines M."/>
        </authorList>
    </citation>
    <scope>NUCLEOTIDE SEQUENCE</scope>
    <source>
        <strain evidence="3">4</strain>
    </source>
</reference>
<feature type="chain" id="PRO_5001722841" evidence="1">
    <location>
        <begin position="26"/>
        <end position="391"/>
    </location>
</feature>
<organism evidence="3">
    <name type="scientific">Melanopsichium pennsylvanicum 4</name>
    <dbReference type="NCBI Taxonomy" id="1398559"/>
    <lineage>
        <taxon>Eukaryota</taxon>
        <taxon>Fungi</taxon>
        <taxon>Dikarya</taxon>
        <taxon>Basidiomycota</taxon>
        <taxon>Ustilaginomycotina</taxon>
        <taxon>Ustilaginomycetes</taxon>
        <taxon>Ustilaginales</taxon>
        <taxon>Ustilaginaceae</taxon>
        <taxon>Melanopsichium</taxon>
    </lineage>
</organism>
<dbReference type="InterPro" id="IPR050546">
    <property type="entry name" value="Glycosyl_Hydrlase_16"/>
</dbReference>
<dbReference type="SUPFAM" id="SSF49899">
    <property type="entry name" value="Concanavalin A-like lectins/glucanases"/>
    <property type="match status" value="1"/>
</dbReference>
<proteinExistence type="predicted"/>
<dbReference type="EMBL" id="HG529549">
    <property type="protein sequence ID" value="CDI52769.1"/>
    <property type="molecule type" value="Genomic_DNA"/>
</dbReference>
<keyword evidence="1" id="KW-0732">Signal</keyword>
<dbReference type="GO" id="GO:0009251">
    <property type="term" value="P:glucan catabolic process"/>
    <property type="evidence" value="ECO:0007669"/>
    <property type="project" value="TreeGrafter"/>
</dbReference>
<sequence length="391" mass="41951">MLATGAASSMTLLFAILLLSSAVLAGNYTLHDEIVGRQFFDRFWFWSYSDPTHGTINYVDRLTATQNRLAYVDASNRFVIRADNVTVVSPGQGRQSVRLHSNRLMGDGVLVGKFSFMPQGCATWPAFWTCTNGDWPSGGEIDIIEGANNQGPRNLASLHTSYGCHIPGGSRSDQSGLTSQTDCSYQPGCSASFTANNSFGPAFNQNGGGYFAVRRETRPGEPGIGVYFWPISTNPSSLPSAVAATADGASAPKYVVTNSNATGNDLAELNKWGRPSAFFANTANSSATSTALATGDGSVCQMQNYFDEHEIIINLSLCGDWAGETFASSGCAAQYNNTSCDNFVRNFPGAFSDARWEIDYMRIYDNAAVTSKPRMSLSLTLVVGVAAYLVL</sequence>
<dbReference type="AlphaFoldDB" id="A0A077R6N3"/>
<evidence type="ECO:0000313" key="3">
    <source>
        <dbReference type="EMBL" id="CDI52769.1"/>
    </source>
</evidence>
<feature type="signal peptide" evidence="1">
    <location>
        <begin position="1"/>
        <end position="25"/>
    </location>
</feature>
<dbReference type="InterPro" id="IPR000757">
    <property type="entry name" value="Beta-glucanase-like"/>
</dbReference>
<dbReference type="PROSITE" id="PS51762">
    <property type="entry name" value="GH16_2"/>
    <property type="match status" value="1"/>
</dbReference>
<dbReference type="Gene3D" id="2.60.120.200">
    <property type="match status" value="1"/>
</dbReference>
<accession>A0A077R6N3</accession>
<dbReference type="PANTHER" id="PTHR10963:SF24">
    <property type="entry name" value="GLYCOSIDASE C21B10.07-RELATED"/>
    <property type="match status" value="1"/>
</dbReference>
<name>A0A077R6N3_9BASI</name>
<dbReference type="InterPro" id="IPR013320">
    <property type="entry name" value="ConA-like_dom_sf"/>
</dbReference>
<dbReference type="GO" id="GO:0004553">
    <property type="term" value="F:hydrolase activity, hydrolyzing O-glycosyl compounds"/>
    <property type="evidence" value="ECO:0007669"/>
    <property type="project" value="InterPro"/>
</dbReference>
<dbReference type="PANTHER" id="PTHR10963">
    <property type="entry name" value="GLYCOSYL HYDROLASE-RELATED"/>
    <property type="match status" value="1"/>
</dbReference>
<evidence type="ECO:0000259" key="2">
    <source>
        <dbReference type="PROSITE" id="PS51762"/>
    </source>
</evidence>
<dbReference type="Pfam" id="PF26113">
    <property type="entry name" value="GH16_XgeA"/>
    <property type="match status" value="2"/>
</dbReference>